<dbReference type="InterPro" id="IPR037185">
    <property type="entry name" value="EmrE-like"/>
</dbReference>
<evidence type="ECO:0000256" key="1">
    <source>
        <dbReference type="ARBA" id="ARBA00004141"/>
    </source>
</evidence>
<keyword evidence="5 6" id="KW-0472">Membrane</keyword>
<organism evidence="8 9">
    <name type="scientific">Fluviicoccus keumensis</name>
    <dbReference type="NCBI Taxonomy" id="1435465"/>
    <lineage>
        <taxon>Bacteria</taxon>
        <taxon>Pseudomonadati</taxon>
        <taxon>Pseudomonadota</taxon>
        <taxon>Gammaproteobacteria</taxon>
        <taxon>Moraxellales</taxon>
        <taxon>Moraxellaceae</taxon>
        <taxon>Fluviicoccus</taxon>
    </lineage>
</organism>
<feature type="transmembrane region" description="Helical" evidence="6">
    <location>
        <begin position="261"/>
        <end position="278"/>
    </location>
</feature>
<keyword evidence="4 6" id="KW-1133">Transmembrane helix</keyword>
<feature type="transmembrane region" description="Helical" evidence="6">
    <location>
        <begin position="142"/>
        <end position="162"/>
    </location>
</feature>
<dbReference type="SUPFAM" id="SSF103481">
    <property type="entry name" value="Multidrug resistance efflux transporter EmrE"/>
    <property type="match status" value="2"/>
</dbReference>
<comment type="subcellular location">
    <subcellularLocation>
        <location evidence="1">Membrane</location>
        <topology evidence="1">Multi-pass membrane protein</topology>
    </subcellularLocation>
</comment>
<dbReference type="OrthoDB" id="8162550at2"/>
<keyword evidence="9" id="KW-1185">Reference proteome</keyword>
<feature type="transmembrane region" description="Helical" evidence="6">
    <location>
        <begin position="87"/>
        <end position="109"/>
    </location>
</feature>
<reference evidence="8 9" key="1">
    <citation type="submission" date="2019-02" db="EMBL/GenBank/DDBJ databases">
        <title>Genomic Encyclopedia of Type Strains, Phase IV (KMG-IV): sequencing the most valuable type-strain genomes for metagenomic binning, comparative biology and taxonomic classification.</title>
        <authorList>
            <person name="Goeker M."/>
        </authorList>
    </citation>
    <scope>NUCLEOTIDE SEQUENCE [LARGE SCALE GENOMIC DNA]</scope>
    <source>
        <strain evidence="8 9">DSM 105135</strain>
    </source>
</reference>
<evidence type="ECO:0000256" key="3">
    <source>
        <dbReference type="ARBA" id="ARBA00022692"/>
    </source>
</evidence>
<evidence type="ECO:0000256" key="5">
    <source>
        <dbReference type="ARBA" id="ARBA00023136"/>
    </source>
</evidence>
<dbReference type="Pfam" id="PF00892">
    <property type="entry name" value="EamA"/>
    <property type="match status" value="2"/>
</dbReference>
<dbReference type="EMBL" id="SHKX01000014">
    <property type="protein sequence ID" value="RZU38239.1"/>
    <property type="molecule type" value="Genomic_DNA"/>
</dbReference>
<evidence type="ECO:0000256" key="4">
    <source>
        <dbReference type="ARBA" id="ARBA00022989"/>
    </source>
</evidence>
<accession>A0A4Q7YNI8</accession>
<dbReference type="PANTHER" id="PTHR32322">
    <property type="entry name" value="INNER MEMBRANE TRANSPORTER"/>
    <property type="match status" value="1"/>
</dbReference>
<feature type="transmembrane region" description="Helical" evidence="6">
    <location>
        <begin position="205"/>
        <end position="225"/>
    </location>
</feature>
<dbReference type="GO" id="GO:0016020">
    <property type="term" value="C:membrane"/>
    <property type="evidence" value="ECO:0007669"/>
    <property type="project" value="UniProtKB-SubCell"/>
</dbReference>
<dbReference type="RefSeq" id="WP_130414901.1">
    <property type="nucleotide sequence ID" value="NZ_SHKX01000014.1"/>
</dbReference>
<feature type="transmembrane region" description="Helical" evidence="6">
    <location>
        <begin position="62"/>
        <end position="81"/>
    </location>
</feature>
<feature type="transmembrane region" description="Helical" evidence="6">
    <location>
        <begin position="174"/>
        <end position="193"/>
    </location>
</feature>
<evidence type="ECO:0000259" key="7">
    <source>
        <dbReference type="Pfam" id="PF00892"/>
    </source>
</evidence>
<feature type="domain" description="EamA" evidence="7">
    <location>
        <begin position="5"/>
        <end position="128"/>
    </location>
</feature>
<protein>
    <submittedName>
        <fullName evidence="8">EamA domain-containing membrane protein RarD</fullName>
    </submittedName>
</protein>
<feature type="transmembrane region" description="Helical" evidence="6">
    <location>
        <begin position="237"/>
        <end position="255"/>
    </location>
</feature>
<evidence type="ECO:0000256" key="2">
    <source>
        <dbReference type="ARBA" id="ARBA00007362"/>
    </source>
</evidence>
<sequence length="285" mass="30502">MSYGILLFTLCVWTSFILISRLGGKSELTPWDITALRFGTAALVLLPVVVVRGVRHYFTGKFLLLALLGGIGYAGLAYAGFSRAPASHGAVLLSGILPFWTAVATYFVLGEKMTRDRWITLVFIAAGIGSMAWGEMHHDAKLGWGELCFIAASCCWGFYGALLKRWAVPPLEATMGVALLSALLFMPVYALFLPSGLAAASWPTIITQSLFQGILVVIVAMLSFIEAQRRLGPFTTGAFLALAPVLGATLAVPLLGEPLTLSVVLGLIGVSVGAIQPWKWGRKRA</sequence>
<comment type="similarity">
    <text evidence="2">Belongs to the EamA transporter family.</text>
</comment>
<feature type="domain" description="EamA" evidence="7">
    <location>
        <begin position="144"/>
        <end position="275"/>
    </location>
</feature>
<keyword evidence="3 6" id="KW-0812">Transmembrane</keyword>
<feature type="transmembrane region" description="Helical" evidence="6">
    <location>
        <begin position="118"/>
        <end position="136"/>
    </location>
</feature>
<proteinExistence type="inferred from homology"/>
<dbReference type="InterPro" id="IPR000620">
    <property type="entry name" value="EamA_dom"/>
</dbReference>
<evidence type="ECO:0000256" key="6">
    <source>
        <dbReference type="SAM" id="Phobius"/>
    </source>
</evidence>
<dbReference type="PANTHER" id="PTHR32322:SF2">
    <property type="entry name" value="EAMA DOMAIN-CONTAINING PROTEIN"/>
    <property type="match status" value="1"/>
</dbReference>
<gene>
    <name evidence="8" type="ORF">EV700_2817</name>
</gene>
<dbReference type="AlphaFoldDB" id="A0A4Q7YNI8"/>
<dbReference type="Proteomes" id="UP000292423">
    <property type="component" value="Unassembled WGS sequence"/>
</dbReference>
<feature type="transmembrane region" description="Helical" evidence="6">
    <location>
        <begin position="33"/>
        <end position="50"/>
    </location>
</feature>
<name>A0A4Q7YNI8_9GAMM</name>
<evidence type="ECO:0000313" key="8">
    <source>
        <dbReference type="EMBL" id="RZU38239.1"/>
    </source>
</evidence>
<dbReference type="InterPro" id="IPR050638">
    <property type="entry name" value="AA-Vitamin_Transporters"/>
</dbReference>
<evidence type="ECO:0000313" key="9">
    <source>
        <dbReference type="Proteomes" id="UP000292423"/>
    </source>
</evidence>
<comment type="caution">
    <text evidence="8">The sequence shown here is derived from an EMBL/GenBank/DDBJ whole genome shotgun (WGS) entry which is preliminary data.</text>
</comment>